<evidence type="ECO:0000256" key="3">
    <source>
        <dbReference type="ARBA" id="ARBA00022517"/>
    </source>
</evidence>
<dbReference type="PROSITE" id="PS50172">
    <property type="entry name" value="BRCT"/>
    <property type="match status" value="1"/>
</dbReference>
<comment type="function">
    <text evidence="13 15">Component of the PeBoW complex, which is required for maturation of 28S and 5.8S ribosomal RNAs and formation of the 60S ribosome.</text>
</comment>
<name>A0A835ZZP2_SHEEP</name>
<evidence type="ECO:0000313" key="19">
    <source>
        <dbReference type="Proteomes" id="UP000664991"/>
    </source>
</evidence>
<evidence type="ECO:0000256" key="5">
    <source>
        <dbReference type="ARBA" id="ARBA00022679"/>
    </source>
</evidence>
<keyword evidence="12 15" id="KW-0539">Nucleus</keyword>
<evidence type="ECO:0000256" key="15">
    <source>
        <dbReference type="HAMAP-Rule" id="MF_03028"/>
    </source>
</evidence>
<evidence type="ECO:0000256" key="7">
    <source>
        <dbReference type="ARBA" id="ARBA00022968"/>
    </source>
</evidence>
<dbReference type="EMBL" id="JAEMGP010000017">
    <property type="protein sequence ID" value="KAG5198874.1"/>
    <property type="molecule type" value="Genomic_DNA"/>
</dbReference>
<keyword evidence="11" id="KW-0325">Glycoprotein</keyword>
<comment type="PTM">
    <text evidence="15">Sumoylated.</text>
</comment>
<dbReference type="GO" id="GO:0009247">
    <property type="term" value="P:glycolipid biosynthetic process"/>
    <property type="evidence" value="ECO:0007669"/>
    <property type="project" value="InterPro"/>
</dbReference>
<dbReference type="GO" id="GO:0070545">
    <property type="term" value="C:PeBoW complex"/>
    <property type="evidence" value="ECO:0007669"/>
    <property type="project" value="UniProtKB-ARBA"/>
</dbReference>
<dbReference type="InterPro" id="IPR001357">
    <property type="entry name" value="BRCT_dom"/>
</dbReference>
<dbReference type="GO" id="GO:0005654">
    <property type="term" value="C:nucleoplasm"/>
    <property type="evidence" value="ECO:0007669"/>
    <property type="project" value="UniProtKB-SubCell"/>
</dbReference>
<protein>
    <recommendedName>
        <fullName evidence="15">Pescadillo homolog</fullName>
    </recommendedName>
</protein>
<dbReference type="PANTHER" id="PTHR12221">
    <property type="entry name" value="PESCADILLO - RELATED"/>
    <property type="match status" value="1"/>
</dbReference>
<keyword evidence="4 15" id="KW-0698">rRNA processing</keyword>
<comment type="caution">
    <text evidence="18">The sequence shown here is derived from an EMBL/GenBank/DDBJ whole genome shotgun (WGS) entry which is preliminary data.</text>
</comment>
<evidence type="ECO:0000256" key="16">
    <source>
        <dbReference type="SAM" id="MobiDB-lite"/>
    </source>
</evidence>
<dbReference type="Pfam" id="PF06990">
    <property type="entry name" value="Gal-3-0_sulfotr"/>
    <property type="match status" value="1"/>
</dbReference>
<dbReference type="InterPro" id="IPR010613">
    <property type="entry name" value="PES"/>
</dbReference>
<dbReference type="GO" id="GO:0030687">
    <property type="term" value="C:preribosome, large subunit precursor"/>
    <property type="evidence" value="ECO:0007669"/>
    <property type="project" value="UniProtKB-UniRule"/>
</dbReference>
<dbReference type="InterPro" id="IPR009729">
    <property type="entry name" value="Gal-3-0_sulfotransfrase"/>
</dbReference>
<dbReference type="GO" id="GO:0000466">
    <property type="term" value="P:maturation of 5.8S rRNA from tricistronic rRNA transcript (SSU-rRNA, 5.8S rRNA, LSU-rRNA)"/>
    <property type="evidence" value="ECO:0007669"/>
    <property type="project" value="UniProtKB-UniRule"/>
</dbReference>
<dbReference type="InterPro" id="IPR027417">
    <property type="entry name" value="P-loop_NTPase"/>
</dbReference>
<evidence type="ECO:0000256" key="12">
    <source>
        <dbReference type="ARBA" id="ARBA00023242"/>
    </source>
</evidence>
<dbReference type="InterPro" id="IPR036420">
    <property type="entry name" value="BRCT_dom_sf"/>
</dbReference>
<feature type="domain" description="BRCT" evidence="17">
    <location>
        <begin position="322"/>
        <end position="415"/>
    </location>
</feature>
<evidence type="ECO:0000256" key="4">
    <source>
        <dbReference type="ARBA" id="ARBA00022552"/>
    </source>
</evidence>
<dbReference type="CDD" id="cd17709">
    <property type="entry name" value="BRCT_pescadillo_like"/>
    <property type="match status" value="1"/>
</dbReference>
<comment type="subcellular location">
    <subcellularLocation>
        <location evidence="1">Golgi apparatus membrane</location>
        <topology evidence="1">Single-pass type II membrane protein</topology>
    </subcellularLocation>
    <subcellularLocation>
        <location evidence="15">Nucleus</location>
        <location evidence="15">Nucleolus</location>
    </subcellularLocation>
    <subcellularLocation>
        <location evidence="15">Nucleus</location>
        <location evidence="15">Nucleoplasm</location>
    </subcellularLocation>
    <subcellularLocation>
        <location evidence="15">Chromosome</location>
    </subcellularLocation>
    <text evidence="15">Appears to localize to the periphery of metaphase chromosomes during mitosis and to the prenucleolar bodies that form in mitotic cells prior to the actual nucleoli.</text>
</comment>
<feature type="region of interest" description="Disordered" evidence="16">
    <location>
        <begin position="449"/>
        <end position="528"/>
    </location>
</feature>
<gene>
    <name evidence="15" type="primary">PES1</name>
    <name evidence="18" type="ORF">JEQ12_007470</name>
</gene>
<proteinExistence type="inferred from homology"/>
<accession>A0A835ZZP2</accession>
<feature type="compositionally biased region" description="Basic and acidic residues" evidence="16">
    <location>
        <begin position="489"/>
        <end position="506"/>
    </location>
</feature>
<organism evidence="18 19">
    <name type="scientific">Ovis aries</name>
    <name type="common">Sheep</name>
    <dbReference type="NCBI Taxonomy" id="9940"/>
    <lineage>
        <taxon>Eukaryota</taxon>
        <taxon>Metazoa</taxon>
        <taxon>Chordata</taxon>
        <taxon>Craniata</taxon>
        <taxon>Vertebrata</taxon>
        <taxon>Euteleostomi</taxon>
        <taxon>Mammalia</taxon>
        <taxon>Eutheria</taxon>
        <taxon>Laurasiatheria</taxon>
        <taxon>Artiodactyla</taxon>
        <taxon>Ruminantia</taxon>
        <taxon>Pecora</taxon>
        <taxon>Bovidae</taxon>
        <taxon>Caprinae</taxon>
        <taxon>Ovis</taxon>
    </lineage>
</organism>
<dbReference type="SMART" id="SM00292">
    <property type="entry name" value="BRCT"/>
    <property type="match status" value="1"/>
</dbReference>
<evidence type="ECO:0000259" key="17">
    <source>
        <dbReference type="PROSITE" id="PS50172"/>
    </source>
</evidence>
<dbReference type="PANTHER" id="PTHR12221:SF6">
    <property type="entry name" value="PESCADILLO HOMOLOG"/>
    <property type="match status" value="1"/>
</dbReference>
<reference evidence="18 19" key="1">
    <citation type="submission" date="2020-12" db="EMBL/GenBank/DDBJ databases">
        <title>De novo assembly of Tibetan sheep genome.</title>
        <authorList>
            <person name="Li X."/>
        </authorList>
    </citation>
    <scope>NUCLEOTIDE SEQUENCE [LARGE SCALE GENOMIC DNA]</scope>
    <source>
        <tissue evidence="18">Heart</tissue>
    </source>
</reference>
<keyword evidence="7" id="KW-0735">Signal-anchor</keyword>
<sequence length="1023" mass="118337">MGGLEKKKYERGSATNYITRNKARKKLQLSLADFRRLCILKGIYPHEPKHKKKVNKGSTAARTFYLIKDIKFLLHEPIVNKFREYKVFVRKLRKAYGKSEWNTVERLKDNKPNYKLDHIVKERYPTFVDALRDLDDALSMCFLFSTFPRTGKCHVHTIQLCRRLAVEFMHYVIAARALRKVFLSIKGIYYQAEVLGQPIVWITPYTFSHDHPTDVDYRVMATFTEFYTTLLGFVNFRLYQSLNLHYPPKLESQVHTEAKTSEDAYALDSESSLEKLAALSASLARVVVPTEEEEAEVDEFPADGEMAAQEEDRRKELEAQEKHKKLFEGLKFFLNREVPREALAFVIRSFGGIVSWDKSLCIGATYDVTDPGITHQIVDRPGQQTPVIGRYYVQPQWVFDSVNARLLLPVADYFPGVQLPPHLSPFVTEKEGDYVPPEKLKLLALQRGEHPGNLNESEEEDEEEDDGDGEEEEEKEEEEDMEADSEKEEEARLTALEGRRLEEKTEAQLTAPEEQRLEGKKPRVMAGTVKLEDKQRLAQEEESEAKRLAIMTMKKREKYLYDKIMFGRKRRVREANKLAEKRKAHDEAVRSERKARKVSEMPLPQKRWESMAKGLVLGALFTSFLLLLYSYAVPPLYTGLASTRTSEGAAPCSPAPSEPEAPTPANGSAGGCHPRRDIVFMKTHKTASSTLLNILFRFGQKHGLKFAFPNGRNDFDYPAFFARSLVQDYRPGACFNIICNHMRFHYDEVRGLVAPNATFITVLRDPARLFESSFHYFGSVVPFTWKLSGRDKLAEFLQDPDRYYDPRGYNAHYLRNLLFFDLGYDSDLDPGSPQVQEHILEVERRFHLVLLQEYFDESLVLLKDLLCWELEDVLYFKLNARRASAVPRLSGELYRRATAWNVLDARLYRHFNASFWRKVEAFGRERMAREVAALRRANERMRRICIDGGRAVDAAAIQDSAMQPWQPLGAKSILGYNLKKSIGQRHAQLCRRMLTPEIQYLMDLGVNLWITKLWKFIRDFLRW</sequence>
<dbReference type="GO" id="GO:0003723">
    <property type="term" value="F:RNA binding"/>
    <property type="evidence" value="ECO:0007669"/>
    <property type="project" value="TreeGrafter"/>
</dbReference>
<evidence type="ECO:0000256" key="2">
    <source>
        <dbReference type="ARBA" id="ARBA00008124"/>
    </source>
</evidence>
<dbReference type="SUPFAM" id="SSF52113">
    <property type="entry name" value="BRCT domain"/>
    <property type="match status" value="1"/>
</dbReference>
<evidence type="ECO:0000313" key="18">
    <source>
        <dbReference type="EMBL" id="KAG5198874.1"/>
    </source>
</evidence>
<dbReference type="Pfam" id="PF06732">
    <property type="entry name" value="Pescadillo_N"/>
    <property type="match status" value="1"/>
</dbReference>
<feature type="region of interest" description="Disordered" evidence="16">
    <location>
        <begin position="647"/>
        <end position="671"/>
    </location>
</feature>
<keyword evidence="10" id="KW-0472">Membrane</keyword>
<comment type="subunit">
    <text evidence="15">Component of the PeBoW complex, composed of BOP1, PES1 and WDR12. Within the PeBoW complex BOP1 interacts directly with PES1 and WDR12. The PeBoW complex also associates with the 66S pre-ribosome. Interacts with IRS1 and UBTF. May interact with MAP1B.</text>
</comment>
<evidence type="ECO:0000256" key="14">
    <source>
        <dbReference type="ARBA" id="ARBA00062503"/>
    </source>
</evidence>
<dbReference type="GO" id="GO:0000463">
    <property type="term" value="P:maturation of LSU-rRNA from tricistronic rRNA transcript (SSU-rRNA, 5.8S rRNA, LSU-rRNA)"/>
    <property type="evidence" value="ECO:0007669"/>
    <property type="project" value="UniProtKB-UniRule"/>
</dbReference>
<dbReference type="HAMAP" id="MF_03028">
    <property type="entry name" value="Pescadillo"/>
    <property type="match status" value="1"/>
</dbReference>
<dbReference type="Gene3D" id="3.40.50.300">
    <property type="entry name" value="P-loop containing nucleotide triphosphate hydrolases"/>
    <property type="match status" value="1"/>
</dbReference>
<evidence type="ECO:0000256" key="1">
    <source>
        <dbReference type="ARBA" id="ARBA00004323"/>
    </source>
</evidence>
<keyword evidence="6" id="KW-0812">Transmembrane</keyword>
<dbReference type="Proteomes" id="UP000664991">
    <property type="component" value="Chromosome 17"/>
</dbReference>
<keyword evidence="15" id="KW-0832">Ubl conjugation</keyword>
<evidence type="ECO:0000256" key="13">
    <source>
        <dbReference type="ARBA" id="ARBA00055102"/>
    </source>
</evidence>
<keyword evidence="5" id="KW-0808">Transferase</keyword>
<evidence type="ECO:0000256" key="6">
    <source>
        <dbReference type="ARBA" id="ARBA00022692"/>
    </source>
</evidence>
<keyword evidence="9" id="KW-0333">Golgi apparatus</keyword>
<feature type="compositionally biased region" description="Pro residues" evidence="16">
    <location>
        <begin position="653"/>
        <end position="662"/>
    </location>
</feature>
<dbReference type="Gene3D" id="3.40.50.10190">
    <property type="entry name" value="BRCT domain"/>
    <property type="match status" value="1"/>
</dbReference>
<feature type="compositionally biased region" description="Basic and acidic residues" evidence="16">
    <location>
        <begin position="577"/>
        <end position="592"/>
    </location>
</feature>
<comment type="similarity">
    <text evidence="15">Belongs to the pescadillo family.</text>
</comment>
<dbReference type="GO" id="GO:0005694">
    <property type="term" value="C:chromosome"/>
    <property type="evidence" value="ECO:0007669"/>
    <property type="project" value="UniProtKB-SubCell"/>
</dbReference>
<evidence type="ECO:0000256" key="10">
    <source>
        <dbReference type="ARBA" id="ARBA00023136"/>
    </source>
</evidence>
<dbReference type="FunFam" id="3.40.50.300:FF:000807">
    <property type="entry name" value="galactosylceramide sulfotransferase isoform X1"/>
    <property type="match status" value="1"/>
</dbReference>
<evidence type="ECO:0000256" key="11">
    <source>
        <dbReference type="ARBA" id="ARBA00023180"/>
    </source>
</evidence>
<dbReference type="GO" id="GO:0001733">
    <property type="term" value="F:galactosylceramide sulfotransferase activity"/>
    <property type="evidence" value="ECO:0007669"/>
    <property type="project" value="InterPro"/>
</dbReference>
<comment type="subunit">
    <text evidence="14">Component of the PeBoW complex, composed of BOP1, PES1 and WDR12. The complex is held together by BOP1, which interacts with PES1 via its N-terminal domain and with WDR12 via a high-affinity interaction between the seven-bladed beta-propeller domains of the 2 proteins. The PeBoW complex associates with the 66S pre-ribosome. The PeBoW complex also associates with DDX27, PES1 interacts directly with DDX27. Interacts with IRS1 and UBTF. May interact with MAP1B.</text>
</comment>
<feature type="compositionally biased region" description="Acidic residues" evidence="16">
    <location>
        <begin position="456"/>
        <end position="488"/>
    </location>
</feature>
<feature type="region of interest" description="Disordered" evidence="16">
    <location>
        <begin position="577"/>
        <end position="599"/>
    </location>
</feature>
<dbReference type="AlphaFoldDB" id="A0A835ZZP2"/>
<comment type="similarity">
    <text evidence="2">Belongs to the galactose-3-O-sulfotransferase family.</text>
</comment>
<dbReference type="GO" id="GO:0043021">
    <property type="term" value="F:ribonucleoprotein complex binding"/>
    <property type="evidence" value="ECO:0007669"/>
    <property type="project" value="UniProtKB-UniRule"/>
</dbReference>
<dbReference type="FunFam" id="3.40.50.10190:FF:000002">
    <property type="entry name" value="Pescadillo homolog"/>
    <property type="match status" value="1"/>
</dbReference>
<keyword evidence="8" id="KW-1133">Transmembrane helix</keyword>
<keyword evidence="3 15" id="KW-0690">Ribosome biogenesis</keyword>
<evidence type="ECO:0000256" key="9">
    <source>
        <dbReference type="ARBA" id="ARBA00023034"/>
    </source>
</evidence>
<keyword evidence="15" id="KW-0158">Chromosome</keyword>
<dbReference type="SUPFAM" id="SSF52540">
    <property type="entry name" value="P-loop containing nucleoside triphosphate hydrolases"/>
    <property type="match status" value="1"/>
</dbReference>
<dbReference type="GO" id="GO:0000139">
    <property type="term" value="C:Golgi membrane"/>
    <property type="evidence" value="ECO:0007669"/>
    <property type="project" value="UniProtKB-SubCell"/>
</dbReference>
<evidence type="ECO:0000256" key="8">
    <source>
        <dbReference type="ARBA" id="ARBA00022989"/>
    </source>
</evidence>